<comment type="caution">
    <text evidence="1">The sequence shown here is derived from an EMBL/GenBank/DDBJ whole genome shotgun (WGS) entry which is preliminary data.</text>
</comment>
<sequence length="67" mass="7617">MEGDWGLGRGCERGLGRFWGGVVREGSILELRRGWDCERGKGLTVLVEEGEWGSRFEGRLWRRLGHG</sequence>
<organism evidence="1 2">
    <name type="scientific">Senna tora</name>
    <dbReference type="NCBI Taxonomy" id="362788"/>
    <lineage>
        <taxon>Eukaryota</taxon>
        <taxon>Viridiplantae</taxon>
        <taxon>Streptophyta</taxon>
        <taxon>Embryophyta</taxon>
        <taxon>Tracheophyta</taxon>
        <taxon>Spermatophyta</taxon>
        <taxon>Magnoliopsida</taxon>
        <taxon>eudicotyledons</taxon>
        <taxon>Gunneridae</taxon>
        <taxon>Pentapetalae</taxon>
        <taxon>rosids</taxon>
        <taxon>fabids</taxon>
        <taxon>Fabales</taxon>
        <taxon>Fabaceae</taxon>
        <taxon>Caesalpinioideae</taxon>
        <taxon>Cassia clade</taxon>
        <taxon>Senna</taxon>
    </lineage>
</organism>
<evidence type="ECO:0000313" key="2">
    <source>
        <dbReference type="Proteomes" id="UP000634136"/>
    </source>
</evidence>
<dbReference type="Proteomes" id="UP000634136">
    <property type="component" value="Unassembled WGS sequence"/>
</dbReference>
<dbReference type="EMBL" id="JAAIUW010000010">
    <property type="protein sequence ID" value="KAF7812251.1"/>
    <property type="molecule type" value="Genomic_DNA"/>
</dbReference>
<dbReference type="AlphaFoldDB" id="A0A834T0P7"/>
<proteinExistence type="predicted"/>
<evidence type="ECO:0000313" key="1">
    <source>
        <dbReference type="EMBL" id="KAF7812251.1"/>
    </source>
</evidence>
<name>A0A834T0P7_9FABA</name>
<keyword evidence="2" id="KW-1185">Reference proteome</keyword>
<protein>
    <submittedName>
        <fullName evidence="1">Uncharacterized protein</fullName>
    </submittedName>
</protein>
<gene>
    <name evidence="1" type="ORF">G2W53_033227</name>
</gene>
<reference evidence="1" key="1">
    <citation type="submission" date="2020-09" db="EMBL/GenBank/DDBJ databases">
        <title>Genome-Enabled Discovery of Anthraquinone Biosynthesis in Senna tora.</title>
        <authorList>
            <person name="Kang S.-H."/>
            <person name="Pandey R.P."/>
            <person name="Lee C.-M."/>
            <person name="Sim J.-S."/>
            <person name="Jeong J.-T."/>
            <person name="Choi B.-S."/>
            <person name="Jung M."/>
            <person name="Ginzburg D."/>
            <person name="Zhao K."/>
            <person name="Won S.Y."/>
            <person name="Oh T.-J."/>
            <person name="Yu Y."/>
            <person name="Kim N.-H."/>
            <person name="Lee O.R."/>
            <person name="Lee T.-H."/>
            <person name="Bashyal P."/>
            <person name="Kim T.-S."/>
            <person name="Lee W.-H."/>
            <person name="Kawkins C."/>
            <person name="Kim C.-K."/>
            <person name="Kim J.S."/>
            <person name="Ahn B.O."/>
            <person name="Rhee S.Y."/>
            <person name="Sohng J.K."/>
        </authorList>
    </citation>
    <scope>NUCLEOTIDE SEQUENCE</scope>
    <source>
        <tissue evidence="1">Leaf</tissue>
    </source>
</reference>
<accession>A0A834T0P7</accession>